<evidence type="ECO:0000256" key="1">
    <source>
        <dbReference type="ARBA" id="ARBA00002555"/>
    </source>
</evidence>
<feature type="binding site" description="covalent" evidence="21">
    <location>
        <position position="100"/>
    </location>
    <ligand>
        <name>heme c</name>
        <dbReference type="ChEBI" id="CHEBI:61717"/>
    </ligand>
</feature>
<evidence type="ECO:0000256" key="5">
    <source>
        <dbReference type="ARBA" id="ARBA00022617"/>
    </source>
</evidence>
<evidence type="ECO:0000256" key="14">
    <source>
        <dbReference type="ARBA" id="ARBA00023136"/>
    </source>
</evidence>
<protein>
    <recommendedName>
        <fullName evidence="15">Cytochrome c1, heme protein, mitochondrial</fullName>
    </recommendedName>
    <alternativeName>
        <fullName evidence="18">Complex III subunit 4</fullName>
    </alternativeName>
    <alternativeName>
        <fullName evidence="17">Complex III subunit IV</fullName>
    </alternativeName>
    <alternativeName>
        <fullName evidence="16">Cytochrome b-c1 complex subunit 4</fullName>
    </alternativeName>
    <alternativeName>
        <fullName evidence="20">Ubiquinol-cytochrome-c reductase complex cytochrome c1 subunit</fullName>
    </alternativeName>
</protein>
<comment type="similarity">
    <text evidence="3">Belongs to the cytochrome c family.</text>
</comment>
<keyword evidence="24" id="KW-1185">Reference proteome</keyword>
<dbReference type="FunCoup" id="A0A7M7M4F6">
    <property type="interactions" value="1488"/>
</dbReference>
<dbReference type="Gene3D" id="1.10.760.10">
    <property type="entry name" value="Cytochrome c-like domain"/>
    <property type="match status" value="1"/>
</dbReference>
<dbReference type="PANTHER" id="PTHR10266:SF3">
    <property type="entry name" value="CYTOCHROME C1, HEME PROTEIN, MITOCHONDRIAL"/>
    <property type="match status" value="1"/>
</dbReference>
<evidence type="ECO:0000256" key="16">
    <source>
        <dbReference type="ARBA" id="ARBA00041262"/>
    </source>
</evidence>
<dbReference type="GO" id="GO:0009055">
    <property type="term" value="F:electron transfer activity"/>
    <property type="evidence" value="ECO:0007669"/>
    <property type="project" value="InterPro"/>
</dbReference>
<feature type="binding site" description="covalent" evidence="21">
    <location>
        <position position="103"/>
    </location>
    <ligand>
        <name>heme c</name>
        <dbReference type="ChEBI" id="CHEBI:61717"/>
    </ligand>
</feature>
<dbReference type="OrthoDB" id="5925at2759"/>
<dbReference type="GO" id="GO:0020037">
    <property type="term" value="F:heme binding"/>
    <property type="evidence" value="ECO:0007669"/>
    <property type="project" value="InterPro"/>
</dbReference>
<evidence type="ECO:0000256" key="2">
    <source>
        <dbReference type="ARBA" id="ARBA00004273"/>
    </source>
</evidence>
<dbReference type="KEGG" id="vde:111244901"/>
<feature type="binding site" description="covalent" evidence="21">
    <location>
        <position position="104"/>
    </location>
    <ligand>
        <name>heme c</name>
        <dbReference type="ChEBI" id="CHEBI:61717"/>
    </ligand>
</feature>
<evidence type="ECO:0000256" key="21">
    <source>
        <dbReference type="PIRSR" id="PIRSR602326-1"/>
    </source>
</evidence>
<name>A0A7M7M4F6_VARDE</name>
<dbReference type="EnsemblMetazoa" id="XM_022792442">
    <property type="protein sequence ID" value="XP_022648177"/>
    <property type="gene ID" value="LOC111244901"/>
</dbReference>
<dbReference type="GO" id="GO:0005743">
    <property type="term" value="C:mitochondrial inner membrane"/>
    <property type="evidence" value="ECO:0007669"/>
    <property type="project" value="UniProtKB-SubCell"/>
</dbReference>
<evidence type="ECO:0000256" key="18">
    <source>
        <dbReference type="ARBA" id="ARBA00041779"/>
    </source>
</evidence>
<evidence type="ECO:0000256" key="4">
    <source>
        <dbReference type="ARBA" id="ARBA00022448"/>
    </source>
</evidence>
<feature type="binding site" description="covalent" evidence="21">
    <location>
        <position position="223"/>
    </location>
    <ligand>
        <name>heme c</name>
        <dbReference type="ChEBI" id="CHEBI:61717"/>
    </ligand>
</feature>
<dbReference type="FunFam" id="1.10.760.10:FF:000002">
    <property type="entry name" value="Cytochrome c1, heme protein"/>
    <property type="match status" value="1"/>
</dbReference>
<dbReference type="FunFam" id="1.20.5.100:FF:000003">
    <property type="entry name" value="Cytochrome c1, heme protein, mitochondrial"/>
    <property type="match status" value="1"/>
</dbReference>
<dbReference type="InterPro" id="IPR036909">
    <property type="entry name" value="Cyt_c-like_dom_sf"/>
</dbReference>
<dbReference type="OMA" id="NNCMTEA"/>
<dbReference type="PANTHER" id="PTHR10266">
    <property type="entry name" value="CYTOCHROME C1"/>
    <property type="match status" value="1"/>
</dbReference>
<dbReference type="AlphaFoldDB" id="A0A7M7M4F6"/>
<dbReference type="RefSeq" id="XP_022648177.1">
    <property type="nucleotide sequence ID" value="XM_022792442.1"/>
</dbReference>
<keyword evidence="6" id="KW-0679">Respiratory chain</keyword>
<dbReference type="SUPFAM" id="SSF81496">
    <property type="entry name" value="Cytochrome c1 subunit of cytochrome bc1 complex (Ubiquinol-cytochrome c reductase), transmembrane anchor"/>
    <property type="match status" value="1"/>
</dbReference>
<keyword evidence="9" id="KW-0999">Mitochondrion inner membrane</keyword>
<evidence type="ECO:0000256" key="10">
    <source>
        <dbReference type="ARBA" id="ARBA00022982"/>
    </source>
</evidence>
<dbReference type="SUPFAM" id="SSF46626">
    <property type="entry name" value="Cytochrome c"/>
    <property type="match status" value="1"/>
</dbReference>
<dbReference type="GO" id="GO:0046872">
    <property type="term" value="F:metal ion binding"/>
    <property type="evidence" value="ECO:0007669"/>
    <property type="project" value="UniProtKB-KW"/>
</dbReference>
<comment type="subcellular location">
    <subcellularLocation>
        <location evidence="2">Mitochondrion inner membrane</location>
    </subcellularLocation>
</comment>
<evidence type="ECO:0000256" key="7">
    <source>
        <dbReference type="ARBA" id="ARBA00022692"/>
    </source>
</evidence>
<keyword evidence="8 21" id="KW-0479">Metal-binding</keyword>
<evidence type="ECO:0000259" key="22">
    <source>
        <dbReference type="PROSITE" id="PS51007"/>
    </source>
</evidence>
<evidence type="ECO:0000256" key="9">
    <source>
        <dbReference type="ARBA" id="ARBA00022792"/>
    </source>
</evidence>
<dbReference type="Pfam" id="PF02167">
    <property type="entry name" value="Cytochrom_C1"/>
    <property type="match status" value="1"/>
</dbReference>
<evidence type="ECO:0000256" key="12">
    <source>
        <dbReference type="ARBA" id="ARBA00023004"/>
    </source>
</evidence>
<keyword evidence="5 21" id="KW-0349">Heme</keyword>
<evidence type="ECO:0000256" key="8">
    <source>
        <dbReference type="ARBA" id="ARBA00022723"/>
    </source>
</evidence>
<evidence type="ECO:0000256" key="17">
    <source>
        <dbReference type="ARBA" id="ARBA00041724"/>
    </source>
</evidence>
<comment type="function">
    <text evidence="1">Electron carrier protein. The oxidized form of the cytochrome c heme group can accept an electron from the heme group of the cytochrome c1 subunit of cytochrome reductase. Cytochrome c then transfers this electron to the cytochrome oxidase complex, the final protein carrier in the mitochondrial electron-transport chain.</text>
</comment>
<keyword evidence="12 21" id="KW-0408">Iron</keyword>
<evidence type="ECO:0000313" key="23">
    <source>
        <dbReference type="EnsemblMetazoa" id="XP_022648177"/>
    </source>
</evidence>
<evidence type="ECO:0000256" key="13">
    <source>
        <dbReference type="ARBA" id="ARBA00023128"/>
    </source>
</evidence>
<dbReference type="InterPro" id="IPR002326">
    <property type="entry name" value="Cyt_c1"/>
</dbReference>
<keyword evidence="14" id="KW-0472">Membrane</keyword>
<evidence type="ECO:0000256" key="6">
    <source>
        <dbReference type="ARBA" id="ARBA00022660"/>
    </source>
</evidence>
<keyword evidence="7" id="KW-0812">Transmembrane</keyword>
<reference evidence="23" key="1">
    <citation type="submission" date="2021-01" db="UniProtKB">
        <authorList>
            <consortium name="EnsemblMetazoa"/>
        </authorList>
    </citation>
    <scope>IDENTIFICATION</scope>
</reference>
<dbReference type="CTD" id="38612"/>
<dbReference type="Proteomes" id="UP000594260">
    <property type="component" value="Unplaced"/>
</dbReference>
<dbReference type="InterPro" id="IPR009056">
    <property type="entry name" value="Cyt_c-like_dom"/>
</dbReference>
<feature type="domain" description="Cytochrome c" evidence="22">
    <location>
        <begin position="87"/>
        <end position="220"/>
    </location>
</feature>
<accession>A0A7M7M4F6</accession>
<evidence type="ECO:0000256" key="3">
    <source>
        <dbReference type="ARBA" id="ARBA00006488"/>
    </source>
</evidence>
<evidence type="ECO:0000256" key="15">
    <source>
        <dbReference type="ARBA" id="ARBA00040084"/>
    </source>
</evidence>
<keyword evidence="13" id="KW-0496">Mitochondrion</keyword>
<evidence type="ECO:0000256" key="20">
    <source>
        <dbReference type="ARBA" id="ARBA00079825"/>
    </source>
</evidence>
<evidence type="ECO:0000256" key="11">
    <source>
        <dbReference type="ARBA" id="ARBA00022989"/>
    </source>
</evidence>
<evidence type="ECO:0000256" key="19">
    <source>
        <dbReference type="ARBA" id="ARBA00062753"/>
    </source>
</evidence>
<dbReference type="Gene3D" id="1.20.5.100">
    <property type="entry name" value="Cytochrome c1, transmembrane anchor, C-terminal"/>
    <property type="match status" value="1"/>
</dbReference>
<dbReference type="GeneID" id="111244901"/>
<comment type="cofactor">
    <cofactor evidence="21">
        <name>heme c</name>
        <dbReference type="ChEBI" id="CHEBI:61717"/>
    </cofactor>
    <text evidence="21">Binds 1 heme c group covalently per subunit.</text>
</comment>
<dbReference type="PRINTS" id="PR00603">
    <property type="entry name" value="CYTOCHROMEC1"/>
</dbReference>
<keyword evidence="4" id="KW-0813">Transport</keyword>
<evidence type="ECO:0000313" key="24">
    <source>
        <dbReference type="Proteomes" id="UP000594260"/>
    </source>
</evidence>
<keyword evidence="10" id="KW-0249">Electron transport</keyword>
<organism evidence="23 24">
    <name type="scientific">Varroa destructor</name>
    <name type="common">Honeybee mite</name>
    <dbReference type="NCBI Taxonomy" id="109461"/>
    <lineage>
        <taxon>Eukaryota</taxon>
        <taxon>Metazoa</taxon>
        <taxon>Ecdysozoa</taxon>
        <taxon>Arthropoda</taxon>
        <taxon>Chelicerata</taxon>
        <taxon>Arachnida</taxon>
        <taxon>Acari</taxon>
        <taxon>Parasitiformes</taxon>
        <taxon>Mesostigmata</taxon>
        <taxon>Gamasina</taxon>
        <taxon>Dermanyssoidea</taxon>
        <taxon>Varroidae</taxon>
        <taxon>Varroa</taxon>
    </lineage>
</organism>
<dbReference type="GO" id="GO:0006122">
    <property type="term" value="P:mitochondrial electron transport, ubiquinol to cytochrome c"/>
    <property type="evidence" value="ECO:0007669"/>
    <property type="project" value="TreeGrafter"/>
</dbReference>
<dbReference type="InParanoid" id="A0A7M7M4F6"/>
<dbReference type="PROSITE" id="PS51007">
    <property type="entry name" value="CYTC"/>
    <property type="match status" value="1"/>
</dbReference>
<keyword evidence="11" id="KW-1133">Transmembrane helix</keyword>
<comment type="subunit">
    <text evidence="19">Component of the ubiquinol-cytochrome c oxidoreductase (cytochrome b-c1 complex, complex III, CIII), a multisubunit enzyme composed of 11 subunits. The complex is composed of 3 respiratory subunits cytochrome b, cytochrome c1 and Rieske protein UQCRFS1, 2 core protein subunits UQCRC1/QCR1 and UQCRC2/QCR2, and 6 low-molecular weight protein subunits UQCRH/QCR6, UQCRB/QCR7, UQCRQ/QCR8, UQCR10/QCR9, UQCR11/QCR10 and subunit 9, the cleavage product of Rieske protein UQCRFS1. The complex exists as an obligatory dimer and forms supercomplexes (SCs) in the inner mitochondrial membrane with NADH-ubiquinone oxidoreductase (complex I, CI) and cytochrome c oxidase (complex IV, CIV), resulting in different assemblies (supercomplex SCI(1)III(2)IV(1) and megacomplex MCI(2)III(2)IV(2)). Interacts with FLVCR2; this interaction occurs in the absence of heme and is disrupted upon heme binding.</text>
</comment>
<sequence length="306" mass="33961">MALVTRLGSRRSILSQAPIRQLSTNRTQGITGRGQKAAYAVLGLAGAGAAGVLIALESSPLHAVDLIVHPSKYDWPHSKTIASLDHASIRRGYEVYKQVCAACHSLKYIAYRNLVGVCFTEEEAKSEAAEIMVTDGPNDAGEMYQRPGKLSDYFQDPYPNEQAARAANNGAYPPDLSFITSARHGGEDYIFSLLTGYTDPPAGVELQEGQHYNPYFLGNAIAMGQMLFDEAIEYQDGTPATASQLAKDVTCFLKWCAEFEHDVRKTLFIKVMLILPLLTYASWYMKRVKWSSLKTRKIVYKPKKYD</sequence>
<proteinExistence type="inferred from homology"/>
<dbReference type="InterPro" id="IPR021157">
    <property type="entry name" value="Cyt_c1_TM_anchor_C"/>
</dbReference>